<evidence type="ECO:0000313" key="3">
    <source>
        <dbReference type="EnsemblFungi" id="PTTG_29750-t43_1-p1"/>
    </source>
</evidence>
<accession>A0A180G203</accession>
<feature type="compositionally biased region" description="Polar residues" evidence="1">
    <location>
        <begin position="171"/>
        <end position="182"/>
    </location>
</feature>
<evidence type="ECO:0000313" key="4">
    <source>
        <dbReference type="Proteomes" id="UP000005240"/>
    </source>
</evidence>
<dbReference type="Proteomes" id="UP000005240">
    <property type="component" value="Unassembled WGS sequence"/>
</dbReference>
<sequence length="213" mass="23693">MEVDAYNALKNQKATKDQYQRWRKRIKDQRFSMVGQLFKTNIQLCNIVEQKECGSDIEEGGRNTAPISLIPDWRSNDLTAILHCLDKMNMARGVHHKTIAANEKLYTRSKRNFQSNKGIVGVPRGLPLDAYSKLYWSKLSPFERDTISKVPAIGLDVIAKNLQQICNRGTSAAGSTSSVLNPNTTSNSGTSGHSQQGTGGSCMWIPDHLLGRQ</sequence>
<reference evidence="3" key="4">
    <citation type="submission" date="2025-05" db="UniProtKB">
        <authorList>
            <consortium name="EnsemblFungi"/>
        </authorList>
    </citation>
    <scope>IDENTIFICATION</scope>
    <source>
        <strain evidence="3">isolate 1-1 / race 1 (BBBD)</strain>
    </source>
</reference>
<dbReference type="AlphaFoldDB" id="A0A180G203"/>
<organism evidence="2">
    <name type="scientific">Puccinia triticina (isolate 1-1 / race 1 (BBBD))</name>
    <name type="common">Brown leaf rust fungus</name>
    <dbReference type="NCBI Taxonomy" id="630390"/>
    <lineage>
        <taxon>Eukaryota</taxon>
        <taxon>Fungi</taxon>
        <taxon>Dikarya</taxon>
        <taxon>Basidiomycota</taxon>
        <taxon>Pucciniomycotina</taxon>
        <taxon>Pucciniomycetes</taxon>
        <taxon>Pucciniales</taxon>
        <taxon>Pucciniaceae</taxon>
        <taxon>Puccinia</taxon>
    </lineage>
</organism>
<evidence type="ECO:0000313" key="2">
    <source>
        <dbReference type="EMBL" id="OAV86736.1"/>
    </source>
</evidence>
<dbReference type="VEuPathDB" id="FungiDB:PTTG_29750"/>
<feature type="compositionally biased region" description="Low complexity" evidence="1">
    <location>
        <begin position="183"/>
        <end position="196"/>
    </location>
</feature>
<reference evidence="3 4" key="3">
    <citation type="journal article" date="2017" name="G3 (Bethesda)">
        <title>Comparative analysis highlights variable genome content of wheat rusts and divergence of the mating loci.</title>
        <authorList>
            <person name="Cuomo C.A."/>
            <person name="Bakkeren G."/>
            <person name="Khalil H.B."/>
            <person name="Panwar V."/>
            <person name="Joly D."/>
            <person name="Linning R."/>
            <person name="Sakthikumar S."/>
            <person name="Song X."/>
            <person name="Adiconis X."/>
            <person name="Fan L."/>
            <person name="Goldberg J.M."/>
            <person name="Levin J.Z."/>
            <person name="Young S."/>
            <person name="Zeng Q."/>
            <person name="Anikster Y."/>
            <person name="Bruce M."/>
            <person name="Wang M."/>
            <person name="Yin C."/>
            <person name="McCallum B."/>
            <person name="Szabo L.J."/>
            <person name="Hulbert S."/>
            <person name="Chen X."/>
            <person name="Fellers J.P."/>
        </authorList>
    </citation>
    <scope>NUCLEOTIDE SEQUENCE</scope>
    <source>
        <strain evidence="4">Isolate 1-1 / race 1 (BBBD)</strain>
        <strain evidence="3">isolate 1-1 / race 1 (BBBD)</strain>
    </source>
</reference>
<evidence type="ECO:0000256" key="1">
    <source>
        <dbReference type="SAM" id="MobiDB-lite"/>
    </source>
</evidence>
<dbReference type="EnsemblFungi" id="PTTG_29750-t43_1">
    <property type="protein sequence ID" value="PTTG_29750-t43_1-p1"/>
    <property type="gene ID" value="PTTG_29750"/>
</dbReference>
<protein>
    <submittedName>
        <fullName evidence="2 3">Uncharacterized protein</fullName>
    </submittedName>
</protein>
<keyword evidence="4" id="KW-1185">Reference proteome</keyword>
<feature type="region of interest" description="Disordered" evidence="1">
    <location>
        <begin position="171"/>
        <end position="205"/>
    </location>
</feature>
<dbReference type="EMBL" id="ADAS02000848">
    <property type="protein sequence ID" value="OAV86736.1"/>
    <property type="molecule type" value="Genomic_DNA"/>
</dbReference>
<reference evidence="2" key="1">
    <citation type="submission" date="2009-11" db="EMBL/GenBank/DDBJ databases">
        <authorList>
            <consortium name="The Broad Institute Genome Sequencing Platform"/>
            <person name="Ward D."/>
            <person name="Feldgarden M."/>
            <person name="Earl A."/>
            <person name="Young S.K."/>
            <person name="Zeng Q."/>
            <person name="Koehrsen M."/>
            <person name="Alvarado L."/>
            <person name="Berlin A."/>
            <person name="Bochicchio J."/>
            <person name="Borenstein D."/>
            <person name="Chapman S.B."/>
            <person name="Chen Z."/>
            <person name="Engels R."/>
            <person name="Freedman E."/>
            <person name="Gellesch M."/>
            <person name="Goldberg J."/>
            <person name="Griggs A."/>
            <person name="Gujja S."/>
            <person name="Heilman E."/>
            <person name="Heiman D."/>
            <person name="Hepburn T."/>
            <person name="Howarth C."/>
            <person name="Jen D."/>
            <person name="Larson L."/>
            <person name="Lewis B."/>
            <person name="Mehta T."/>
            <person name="Park D."/>
            <person name="Pearson M."/>
            <person name="Roberts A."/>
            <person name="Saif S."/>
            <person name="Shea T."/>
            <person name="Shenoy N."/>
            <person name="Sisk P."/>
            <person name="Stolte C."/>
            <person name="Sykes S."/>
            <person name="Thomson T."/>
            <person name="Walk T."/>
            <person name="White J."/>
            <person name="Yandava C."/>
            <person name="Izard J."/>
            <person name="Baranova O.V."/>
            <person name="Blanton J.M."/>
            <person name="Tanner A.C."/>
            <person name="Dewhirst F.E."/>
            <person name="Haas B."/>
            <person name="Nusbaum C."/>
            <person name="Birren B."/>
        </authorList>
    </citation>
    <scope>NUCLEOTIDE SEQUENCE [LARGE SCALE GENOMIC DNA]</scope>
    <source>
        <strain evidence="2">1-1 BBBD Race 1</strain>
    </source>
</reference>
<gene>
    <name evidence="2" type="ORF">PTTG_29750</name>
</gene>
<name>A0A180G203_PUCT1</name>
<dbReference type="OrthoDB" id="10472517at2759"/>
<proteinExistence type="predicted"/>
<reference evidence="2" key="2">
    <citation type="submission" date="2016-05" db="EMBL/GenBank/DDBJ databases">
        <title>Comparative analysis highlights variable genome content of wheat rusts and divergence of the mating loci.</title>
        <authorList>
            <person name="Cuomo C.A."/>
            <person name="Bakkeren G."/>
            <person name="Szabo L."/>
            <person name="Khalil H."/>
            <person name="Joly D."/>
            <person name="Goldberg J."/>
            <person name="Young S."/>
            <person name="Zeng Q."/>
            <person name="Fellers J."/>
        </authorList>
    </citation>
    <scope>NUCLEOTIDE SEQUENCE [LARGE SCALE GENOMIC DNA]</scope>
    <source>
        <strain evidence="2">1-1 BBBD Race 1</strain>
    </source>
</reference>